<dbReference type="PANTHER" id="PTHR24095">
    <property type="entry name" value="ACETYL-COENZYME A SYNTHETASE"/>
    <property type="match status" value="1"/>
</dbReference>
<accession>A0A426XQU8</accession>
<reference evidence="4 5" key="1">
    <citation type="journal article" date="2014" name="Agronomy (Basel)">
        <title>A Draft Genome Sequence for Ensete ventricosum, the Drought-Tolerant Tree Against Hunger.</title>
        <authorList>
            <person name="Harrison J."/>
            <person name="Moore K.A."/>
            <person name="Paszkiewicz K."/>
            <person name="Jones T."/>
            <person name="Grant M."/>
            <person name="Ambacheew D."/>
            <person name="Muzemil S."/>
            <person name="Studholme D.J."/>
        </authorList>
    </citation>
    <scope>NUCLEOTIDE SEQUENCE [LARGE SCALE GENOMIC DNA]</scope>
</reference>
<evidence type="ECO:0000313" key="4">
    <source>
        <dbReference type="EMBL" id="RRT41820.1"/>
    </source>
</evidence>
<feature type="region of interest" description="Disordered" evidence="2">
    <location>
        <begin position="1"/>
        <end position="20"/>
    </location>
</feature>
<dbReference type="Pfam" id="PF00501">
    <property type="entry name" value="AMP-binding"/>
    <property type="match status" value="1"/>
</dbReference>
<evidence type="ECO:0000313" key="5">
    <source>
        <dbReference type="Proteomes" id="UP000287651"/>
    </source>
</evidence>
<organism evidence="4 5">
    <name type="scientific">Ensete ventricosum</name>
    <name type="common">Abyssinian banana</name>
    <name type="synonym">Musa ensete</name>
    <dbReference type="NCBI Taxonomy" id="4639"/>
    <lineage>
        <taxon>Eukaryota</taxon>
        <taxon>Viridiplantae</taxon>
        <taxon>Streptophyta</taxon>
        <taxon>Embryophyta</taxon>
        <taxon>Tracheophyta</taxon>
        <taxon>Spermatophyta</taxon>
        <taxon>Magnoliopsida</taxon>
        <taxon>Liliopsida</taxon>
        <taxon>Zingiberales</taxon>
        <taxon>Musaceae</taxon>
        <taxon>Ensete</taxon>
    </lineage>
</organism>
<name>A0A426XQU8_ENSVE</name>
<dbReference type="PANTHER" id="PTHR24095:SF14">
    <property type="entry name" value="ACETYL-COENZYME A SYNTHETASE 1"/>
    <property type="match status" value="1"/>
</dbReference>
<gene>
    <name evidence="4" type="ORF">B296_00057515</name>
</gene>
<dbReference type="AlphaFoldDB" id="A0A426XQU8"/>
<dbReference type="EMBL" id="AMZH03018267">
    <property type="protein sequence ID" value="RRT41820.1"/>
    <property type="molecule type" value="Genomic_DNA"/>
</dbReference>
<proteinExistence type="predicted"/>
<evidence type="ECO:0000256" key="1">
    <source>
        <dbReference type="ARBA" id="ARBA00013275"/>
    </source>
</evidence>
<dbReference type="InterPro" id="IPR042099">
    <property type="entry name" value="ANL_N_sf"/>
</dbReference>
<protein>
    <recommendedName>
        <fullName evidence="1">acetate--CoA ligase</fullName>
        <ecNumber evidence="1">6.2.1.1</ecNumber>
    </recommendedName>
</protein>
<dbReference type="Gene3D" id="3.40.50.12780">
    <property type="entry name" value="N-terminal domain of ligase-like"/>
    <property type="match status" value="1"/>
</dbReference>
<feature type="domain" description="AMP-dependent synthetase/ligase" evidence="3">
    <location>
        <begin position="112"/>
        <end position="172"/>
    </location>
</feature>
<dbReference type="InterPro" id="IPR000873">
    <property type="entry name" value="AMP-dep_synth/lig_dom"/>
</dbReference>
<sequence length="173" mass="18675">MTTGEAAVEASPQRSLASSDRLRHVESMTQLPSGAGQISHLNAVILGEPLASEENDLVFPSHDFSHQALVSSPEQVRAFQKWYPEVYSENIDVSKGTVKFEVGCNVEAGNGGKVAIYWEGNEPGDDGQLTYAELLEKVCQKGDAVVIYLPMLMELPITMLACARIGAVHSVLS</sequence>
<evidence type="ECO:0000256" key="2">
    <source>
        <dbReference type="SAM" id="MobiDB-lite"/>
    </source>
</evidence>
<dbReference type="GO" id="GO:0003987">
    <property type="term" value="F:acetate-CoA ligase activity"/>
    <property type="evidence" value="ECO:0007669"/>
    <property type="project" value="UniProtKB-EC"/>
</dbReference>
<dbReference type="EC" id="6.2.1.1" evidence="1"/>
<dbReference type="GO" id="GO:0006085">
    <property type="term" value="P:acetyl-CoA biosynthetic process"/>
    <property type="evidence" value="ECO:0007669"/>
    <property type="project" value="TreeGrafter"/>
</dbReference>
<comment type="caution">
    <text evidence="4">The sequence shown here is derived from an EMBL/GenBank/DDBJ whole genome shotgun (WGS) entry which is preliminary data.</text>
</comment>
<evidence type="ECO:0000259" key="3">
    <source>
        <dbReference type="Pfam" id="PF00501"/>
    </source>
</evidence>
<dbReference type="SUPFAM" id="SSF56801">
    <property type="entry name" value="Acetyl-CoA synthetase-like"/>
    <property type="match status" value="1"/>
</dbReference>
<dbReference type="Proteomes" id="UP000287651">
    <property type="component" value="Unassembled WGS sequence"/>
</dbReference>